<dbReference type="GO" id="GO:0004553">
    <property type="term" value="F:hydrolase activity, hydrolyzing O-glycosyl compounds"/>
    <property type="evidence" value="ECO:0007669"/>
    <property type="project" value="InterPro"/>
</dbReference>
<dbReference type="InterPro" id="IPR002105">
    <property type="entry name" value="Dockerin_1_rpt"/>
</dbReference>
<dbReference type="InterPro" id="IPR051532">
    <property type="entry name" value="Ester_Hydrolysis_Enzymes"/>
</dbReference>
<reference evidence="3" key="1">
    <citation type="journal article" date="2014" name="Genome Announc.">
        <title>Draft Genome Sequence of Clostridium straminisolvens Strain JCM 21531T, Isolated from a Cellulose-Degrading Bacterial Community.</title>
        <authorList>
            <person name="Yuki M."/>
            <person name="Oshima K."/>
            <person name="Suda W."/>
            <person name="Sakamoto M."/>
            <person name="Kitamura K."/>
            <person name="Iida T."/>
            <person name="Hattori M."/>
            <person name="Ohkuma M."/>
        </authorList>
    </citation>
    <scope>NUCLEOTIDE SEQUENCE [LARGE SCALE GENOMIC DNA]</scope>
    <source>
        <strain evidence="3">JCM 21531</strain>
    </source>
</reference>
<dbReference type="Gene3D" id="1.10.1330.10">
    <property type="entry name" value="Dockerin domain"/>
    <property type="match status" value="1"/>
</dbReference>
<feature type="compositionally biased region" description="Low complexity" evidence="1">
    <location>
        <begin position="250"/>
        <end position="263"/>
    </location>
</feature>
<dbReference type="Pfam" id="PF00404">
    <property type="entry name" value="Dockerin_1"/>
    <property type="match status" value="1"/>
</dbReference>
<protein>
    <submittedName>
        <fullName evidence="3">Glycoside hydrolase</fullName>
    </submittedName>
</protein>
<dbReference type="OrthoDB" id="468550at2"/>
<dbReference type="STRING" id="1294263.JCM21531_1099"/>
<dbReference type="InterPro" id="IPR036439">
    <property type="entry name" value="Dockerin_dom_sf"/>
</dbReference>
<evidence type="ECO:0000313" key="3">
    <source>
        <dbReference type="EMBL" id="GAE87706.1"/>
    </source>
</evidence>
<name>W4V3B9_9FIRM</name>
<dbReference type="CDD" id="cd01833">
    <property type="entry name" value="XynB_like"/>
    <property type="match status" value="2"/>
</dbReference>
<dbReference type="Proteomes" id="UP000019109">
    <property type="component" value="Unassembled WGS sequence"/>
</dbReference>
<feature type="region of interest" description="Disordered" evidence="1">
    <location>
        <begin position="236"/>
        <end position="263"/>
    </location>
</feature>
<feature type="compositionally biased region" description="Pro residues" evidence="1">
    <location>
        <begin position="239"/>
        <end position="249"/>
    </location>
</feature>
<dbReference type="PROSITE" id="PS00448">
    <property type="entry name" value="CLOS_CELLULOSOME_RPT"/>
    <property type="match status" value="2"/>
</dbReference>
<dbReference type="RefSeq" id="WP_038287566.1">
    <property type="nucleotide sequence ID" value="NZ_BAVR01000009.1"/>
</dbReference>
<dbReference type="PROSITE" id="PS51766">
    <property type="entry name" value="DOCKERIN"/>
    <property type="match status" value="1"/>
</dbReference>
<dbReference type="CDD" id="cd14256">
    <property type="entry name" value="Dockerin_I"/>
    <property type="match status" value="1"/>
</dbReference>
<dbReference type="AlphaFoldDB" id="W4V3B9"/>
<dbReference type="Gene3D" id="3.40.50.1110">
    <property type="entry name" value="SGNH hydrolase"/>
    <property type="match status" value="2"/>
</dbReference>
<dbReference type="GO" id="GO:0004622">
    <property type="term" value="F:phosphatidylcholine lysophospholipase activity"/>
    <property type="evidence" value="ECO:0007669"/>
    <property type="project" value="TreeGrafter"/>
</dbReference>
<gene>
    <name evidence="3" type="ORF">JCM21531_1099</name>
</gene>
<dbReference type="GO" id="GO:0000272">
    <property type="term" value="P:polysaccharide catabolic process"/>
    <property type="evidence" value="ECO:0007669"/>
    <property type="project" value="InterPro"/>
</dbReference>
<keyword evidence="3" id="KW-0378">Hydrolase</keyword>
<dbReference type="Pfam" id="PF13472">
    <property type="entry name" value="Lipase_GDSL_2"/>
    <property type="match status" value="2"/>
</dbReference>
<evidence type="ECO:0000313" key="4">
    <source>
        <dbReference type="Proteomes" id="UP000019109"/>
    </source>
</evidence>
<feature type="domain" description="Dockerin" evidence="2">
    <location>
        <begin position="481"/>
        <end position="543"/>
    </location>
</feature>
<dbReference type="SUPFAM" id="SSF52266">
    <property type="entry name" value="SGNH hydrolase"/>
    <property type="match status" value="2"/>
</dbReference>
<organism evidence="3 4">
    <name type="scientific">Acetivibrio straminisolvens JCM 21531</name>
    <dbReference type="NCBI Taxonomy" id="1294263"/>
    <lineage>
        <taxon>Bacteria</taxon>
        <taxon>Bacillati</taxon>
        <taxon>Bacillota</taxon>
        <taxon>Clostridia</taxon>
        <taxon>Eubacteriales</taxon>
        <taxon>Oscillospiraceae</taxon>
        <taxon>Acetivibrio</taxon>
    </lineage>
</organism>
<dbReference type="SUPFAM" id="SSF63446">
    <property type="entry name" value="Type I dockerin domain"/>
    <property type="match status" value="1"/>
</dbReference>
<dbReference type="EMBL" id="BAVR01000009">
    <property type="protein sequence ID" value="GAE87706.1"/>
    <property type="molecule type" value="Genomic_DNA"/>
</dbReference>
<dbReference type="PANTHER" id="PTHR30383">
    <property type="entry name" value="THIOESTERASE 1/PROTEASE 1/LYSOPHOSPHOLIPASE L1"/>
    <property type="match status" value="1"/>
</dbReference>
<accession>W4V3B9</accession>
<proteinExistence type="predicted"/>
<sequence length="543" mass="59160">MFKFKNPATKALSILLVFFIVIGLISTKAPAATKTIKIMPVGDSCTEGMGGGDMGSYRTDLYKLLTDAGLSIDFVGSQRSGPNNLPDKDHEGHSGWTIPQVASNINNWLNTHNPDVVFLWIGGNDLLLNNNLNATGLSNLIDQIFTVKPNVTLFVADYYPWPDAIKQYNAVIPGIVQQKANAGKKVYFVKLSDIQFNRNTDISWDGLHLSATGYTKIAQLWYKYTIDVLRALAGGTQPTPTPIPTPTPSTTPGTTPGITPGTTKTIKIMPVGDSCTEGMGEGEMGAYRTDLYRLLTDAGLSIDFVGSQRSGPNSLPDKDHEGHSGWTIPQVASNINNWLNTYDPDVVFLWIGGNDMFVSGGNPNPTGLSNLIDQIFTVKPNITLFVSDYYPWPEMVKQYNALIPGIVQQKANEGKNVYFVKLSDIQFDRNTDISWDGLHLTTIGYTKIAQLWYKYTIGILKELAGQTQPTPTPVPTPTNTPQGKKGDVNSDGKVNSTDYSLLKRYILKVVGADAINAANADINNDGNVNSTDATALKRMLLGN</sequence>
<dbReference type="InterPro" id="IPR013830">
    <property type="entry name" value="SGNH_hydro"/>
</dbReference>
<feature type="region of interest" description="Disordered" evidence="1">
    <location>
        <begin position="466"/>
        <end position="492"/>
    </location>
</feature>
<comment type="caution">
    <text evidence="3">The sequence shown here is derived from an EMBL/GenBank/DDBJ whole genome shotgun (WGS) entry which is preliminary data.</text>
</comment>
<evidence type="ECO:0000259" key="2">
    <source>
        <dbReference type="PROSITE" id="PS51766"/>
    </source>
</evidence>
<dbReference type="InterPro" id="IPR016134">
    <property type="entry name" value="Dockerin_dom"/>
</dbReference>
<evidence type="ECO:0000256" key="1">
    <source>
        <dbReference type="SAM" id="MobiDB-lite"/>
    </source>
</evidence>
<dbReference type="PANTHER" id="PTHR30383:SF5">
    <property type="entry name" value="SGNH HYDROLASE-TYPE ESTERASE DOMAIN-CONTAINING PROTEIN"/>
    <property type="match status" value="1"/>
</dbReference>
<keyword evidence="4" id="KW-1185">Reference proteome</keyword>
<dbReference type="InterPro" id="IPR036514">
    <property type="entry name" value="SGNH_hydro_sf"/>
</dbReference>